<dbReference type="RefSeq" id="WP_228085728.1">
    <property type="nucleotide sequence ID" value="NZ_JACVHL010000002.1"/>
</dbReference>
<proteinExistence type="predicted"/>
<dbReference type="EMBL" id="JACVHL010000002">
    <property type="protein sequence ID" value="MCC3804058.1"/>
    <property type="molecule type" value="Genomic_DNA"/>
</dbReference>
<sequence>MAYSTKNPINAECEITKGTFVVGGYNDMSVRLVAGGKEIGFATVAYSGVLSNTMKQYAAKRLTLALRFVNGLSNEGIAAELAKRVTRAEMWSKESKFRLGRSSKPELMHDVARMQRCLEEFQTELAKDEPDKTQLQTLLIMMKRPAEKVLADIEDR</sequence>
<dbReference type="Proteomes" id="UP000726777">
    <property type="component" value="Unassembled WGS sequence"/>
</dbReference>
<evidence type="ECO:0000313" key="2">
    <source>
        <dbReference type="Proteomes" id="UP000726777"/>
    </source>
</evidence>
<name>A0A9Q3YHP8_VIBPH</name>
<organism evidence="1 2">
    <name type="scientific">Vibrio parahaemolyticus</name>
    <dbReference type="NCBI Taxonomy" id="670"/>
    <lineage>
        <taxon>Bacteria</taxon>
        <taxon>Pseudomonadati</taxon>
        <taxon>Pseudomonadota</taxon>
        <taxon>Gammaproteobacteria</taxon>
        <taxon>Vibrionales</taxon>
        <taxon>Vibrionaceae</taxon>
        <taxon>Vibrio</taxon>
    </lineage>
</organism>
<reference evidence="1" key="1">
    <citation type="submission" date="2020-09" db="EMBL/GenBank/DDBJ databases">
        <title>Genome sequence of Vibrio parahaemolyticus isolates.</title>
        <authorList>
            <person name="Hammerl J.A."/>
            <person name="Strauch E."/>
        </authorList>
    </citation>
    <scope>NUCLEOTIDE SEQUENCE</scope>
    <source>
        <strain evidence="1">17-VB00146</strain>
    </source>
</reference>
<dbReference type="AlphaFoldDB" id="A0A9Q3YHP8"/>
<comment type="caution">
    <text evidence="1">The sequence shown here is derived from an EMBL/GenBank/DDBJ whole genome shotgun (WGS) entry which is preliminary data.</text>
</comment>
<gene>
    <name evidence="1" type="ORF">IB292_03295</name>
</gene>
<evidence type="ECO:0000313" key="1">
    <source>
        <dbReference type="EMBL" id="MCC3804058.1"/>
    </source>
</evidence>
<protein>
    <submittedName>
        <fullName evidence="1">Uncharacterized protein</fullName>
    </submittedName>
</protein>
<accession>A0A9Q3YHP8</accession>